<evidence type="ECO:0000313" key="2">
    <source>
        <dbReference type="EMBL" id="WED44434.1"/>
    </source>
</evidence>
<keyword evidence="3" id="KW-1185">Reference proteome</keyword>
<proteinExistence type="predicted"/>
<reference evidence="2 3" key="1">
    <citation type="submission" date="2023-02" db="EMBL/GenBank/DDBJ databases">
        <title>Genome Sequence of L. cardiaca H63T.</title>
        <authorList>
            <person name="Lopez A.E."/>
            <person name="Cianciotto N.P."/>
        </authorList>
    </citation>
    <scope>NUCLEOTIDE SEQUENCE [LARGE SCALE GENOMIC DNA]</scope>
    <source>
        <strain evidence="2 3">H63</strain>
    </source>
</reference>
<accession>A0ABY8AUS8</accession>
<sequence length="357" mass="40399">MAETIKVKRDDEFFLAIAKEGIHSFVMLGVVQDNKPLILARVGKTNDIDSDVRSPLKLGVKYITTGTLGRLADEGIEQDDGEINYQAYAINYEQYKEFLALIWTMEQEQKKNPTILNELNTNYYVVERAKNAAISCYVPHEPTEGGEIELIHEELGTNTFVPKEGKEEQFNKAATNTQKIQIINNSCRTTALNILDIVLGFKANVSKHFFVAPAYKTQFIDKKLDADSFYIFPPPPTAYKDLGKTQRAVLEKLYKRLEEIPHKDTREQATRDKFAALKTMYNSIAGKNNLSASDLLQCISEHEKGKEEVLYAKRSPSKLSTFFNLSSSTKKMVDSMKEKLNKEKNSEGTTEPPKSSM</sequence>
<evidence type="ECO:0000256" key="1">
    <source>
        <dbReference type="SAM" id="MobiDB-lite"/>
    </source>
</evidence>
<organism evidence="2 3">
    <name type="scientific">Legionella cardiaca</name>
    <dbReference type="NCBI Taxonomy" id="1071983"/>
    <lineage>
        <taxon>Bacteria</taxon>
        <taxon>Pseudomonadati</taxon>
        <taxon>Pseudomonadota</taxon>
        <taxon>Gammaproteobacteria</taxon>
        <taxon>Legionellales</taxon>
        <taxon>Legionellaceae</taxon>
        <taxon>Legionella</taxon>
    </lineage>
</organism>
<evidence type="ECO:0008006" key="4">
    <source>
        <dbReference type="Google" id="ProtNLM"/>
    </source>
</evidence>
<dbReference type="EMBL" id="CP119078">
    <property type="protein sequence ID" value="WED44434.1"/>
    <property type="molecule type" value="Genomic_DNA"/>
</dbReference>
<protein>
    <recommendedName>
        <fullName evidence="4">Coiled-coil protein</fullName>
    </recommendedName>
</protein>
<dbReference type="Proteomes" id="UP001222087">
    <property type="component" value="Chromosome"/>
</dbReference>
<gene>
    <name evidence="2" type="ORF">PXX05_06525</name>
</gene>
<feature type="compositionally biased region" description="Polar residues" evidence="1">
    <location>
        <begin position="347"/>
        <end position="357"/>
    </location>
</feature>
<feature type="region of interest" description="Disordered" evidence="1">
    <location>
        <begin position="333"/>
        <end position="357"/>
    </location>
</feature>
<evidence type="ECO:0000313" key="3">
    <source>
        <dbReference type="Proteomes" id="UP001222087"/>
    </source>
</evidence>
<name>A0ABY8AUS8_9GAMM</name>
<feature type="compositionally biased region" description="Basic and acidic residues" evidence="1">
    <location>
        <begin position="333"/>
        <end position="346"/>
    </location>
</feature>
<dbReference type="RefSeq" id="WP_275090252.1">
    <property type="nucleotide sequence ID" value="NZ_CP119078.1"/>
</dbReference>